<reference evidence="7 8" key="1">
    <citation type="journal article" date="2024" name="Chem. Sci.">
        <title>Discovery of megapolipeptins by genome mining of a Burkholderiales bacteria collection.</title>
        <authorList>
            <person name="Paulo B.S."/>
            <person name="Recchia M.J.J."/>
            <person name="Lee S."/>
            <person name="Fergusson C.H."/>
            <person name="Romanowski S.B."/>
            <person name="Hernandez A."/>
            <person name="Krull N."/>
            <person name="Liu D.Y."/>
            <person name="Cavanagh H."/>
            <person name="Bos A."/>
            <person name="Gray C.A."/>
            <person name="Murphy B.T."/>
            <person name="Linington R.G."/>
            <person name="Eustaquio A.S."/>
        </authorList>
    </citation>
    <scope>NUCLEOTIDE SEQUENCE [LARGE SCALE GENOMIC DNA]</scope>
    <source>
        <strain evidence="7 8">RL21-008-BIB-A</strain>
    </source>
</reference>
<dbReference type="SUPFAM" id="SSF88659">
    <property type="entry name" value="Sigma3 and sigma4 domains of RNA polymerase sigma factors"/>
    <property type="match status" value="1"/>
</dbReference>
<evidence type="ECO:0000259" key="6">
    <source>
        <dbReference type="Pfam" id="PF08281"/>
    </source>
</evidence>
<proteinExistence type="inferred from homology"/>
<keyword evidence="8" id="KW-1185">Reference proteome</keyword>
<evidence type="ECO:0000313" key="7">
    <source>
        <dbReference type="EMBL" id="MFL9924103.1"/>
    </source>
</evidence>
<dbReference type="InterPro" id="IPR007627">
    <property type="entry name" value="RNA_pol_sigma70_r2"/>
</dbReference>
<evidence type="ECO:0000259" key="5">
    <source>
        <dbReference type="Pfam" id="PF04542"/>
    </source>
</evidence>
<dbReference type="InterPro" id="IPR039425">
    <property type="entry name" value="RNA_pol_sigma-70-like"/>
</dbReference>
<accession>A0ABW9A8L6</accession>
<dbReference type="SUPFAM" id="SSF88946">
    <property type="entry name" value="Sigma2 domain of RNA polymerase sigma factors"/>
    <property type="match status" value="1"/>
</dbReference>
<dbReference type="RefSeq" id="WP_408156395.1">
    <property type="nucleotide sequence ID" value="NZ_JAQQFM010000003.1"/>
</dbReference>
<protein>
    <submittedName>
        <fullName evidence="7">Sigma-70 family RNA polymerase sigma factor</fullName>
    </submittedName>
</protein>
<gene>
    <name evidence="7" type="ORF">PQR62_07500</name>
</gene>
<dbReference type="Gene3D" id="1.10.10.10">
    <property type="entry name" value="Winged helix-like DNA-binding domain superfamily/Winged helix DNA-binding domain"/>
    <property type="match status" value="1"/>
</dbReference>
<dbReference type="PANTHER" id="PTHR43133:SF63">
    <property type="entry name" value="RNA POLYMERASE SIGMA FACTOR FECI-RELATED"/>
    <property type="match status" value="1"/>
</dbReference>
<dbReference type="Pfam" id="PF08281">
    <property type="entry name" value="Sigma70_r4_2"/>
    <property type="match status" value="1"/>
</dbReference>
<evidence type="ECO:0000256" key="4">
    <source>
        <dbReference type="ARBA" id="ARBA00023163"/>
    </source>
</evidence>
<keyword evidence="3" id="KW-0731">Sigma factor</keyword>
<name>A0ABW9A8L6_9BURK</name>
<dbReference type="EMBL" id="JAQQFM010000003">
    <property type="protein sequence ID" value="MFL9924103.1"/>
    <property type="molecule type" value="Genomic_DNA"/>
</dbReference>
<comment type="similarity">
    <text evidence="1">Belongs to the sigma-70 factor family. ECF subfamily.</text>
</comment>
<evidence type="ECO:0000256" key="3">
    <source>
        <dbReference type="ARBA" id="ARBA00023082"/>
    </source>
</evidence>
<keyword evidence="4" id="KW-0804">Transcription</keyword>
<evidence type="ECO:0000256" key="1">
    <source>
        <dbReference type="ARBA" id="ARBA00010641"/>
    </source>
</evidence>
<dbReference type="NCBIfam" id="TIGR02937">
    <property type="entry name" value="sigma70-ECF"/>
    <property type="match status" value="1"/>
</dbReference>
<organism evidence="7 8">
    <name type="scientific">Herbaspirillum lusitanum</name>
    <dbReference type="NCBI Taxonomy" id="213312"/>
    <lineage>
        <taxon>Bacteria</taxon>
        <taxon>Pseudomonadati</taxon>
        <taxon>Pseudomonadota</taxon>
        <taxon>Betaproteobacteria</taxon>
        <taxon>Burkholderiales</taxon>
        <taxon>Oxalobacteraceae</taxon>
        <taxon>Herbaspirillum</taxon>
    </lineage>
</organism>
<dbReference type="PANTHER" id="PTHR43133">
    <property type="entry name" value="RNA POLYMERASE ECF-TYPE SIGMA FACTO"/>
    <property type="match status" value="1"/>
</dbReference>
<dbReference type="InterPro" id="IPR013324">
    <property type="entry name" value="RNA_pol_sigma_r3/r4-like"/>
</dbReference>
<keyword evidence="2" id="KW-0805">Transcription regulation</keyword>
<comment type="caution">
    <text evidence="7">The sequence shown here is derived from an EMBL/GenBank/DDBJ whole genome shotgun (WGS) entry which is preliminary data.</text>
</comment>
<feature type="domain" description="RNA polymerase sigma factor 70 region 4 type 2" evidence="6">
    <location>
        <begin position="114"/>
        <end position="165"/>
    </location>
</feature>
<evidence type="ECO:0000313" key="8">
    <source>
        <dbReference type="Proteomes" id="UP001629246"/>
    </source>
</evidence>
<evidence type="ECO:0000256" key="2">
    <source>
        <dbReference type="ARBA" id="ARBA00023015"/>
    </source>
</evidence>
<dbReference type="Gene3D" id="1.10.1740.10">
    <property type="match status" value="1"/>
</dbReference>
<dbReference type="InterPro" id="IPR036388">
    <property type="entry name" value="WH-like_DNA-bd_sf"/>
</dbReference>
<dbReference type="Pfam" id="PF04542">
    <property type="entry name" value="Sigma70_r2"/>
    <property type="match status" value="1"/>
</dbReference>
<dbReference type="Proteomes" id="UP001629246">
    <property type="component" value="Unassembled WGS sequence"/>
</dbReference>
<sequence length="175" mass="19549">MPAAKMPAQLDLRVLYSDHHGWLFGWLKWRMGNAADAADLAQETFLRLILKPAPGDMRSPGEARAYLRTVAQGMCIDLWRRRQVEQAWLDTLAAQPEAVFPSPEHRAIVIETLMEIGALISRLGQKAQQAFVMAQIHGMPTRDIALELGVSERMVQKYLSQAMLSLILVDAGLSN</sequence>
<dbReference type="InterPro" id="IPR014284">
    <property type="entry name" value="RNA_pol_sigma-70_dom"/>
</dbReference>
<dbReference type="InterPro" id="IPR013325">
    <property type="entry name" value="RNA_pol_sigma_r2"/>
</dbReference>
<dbReference type="InterPro" id="IPR013249">
    <property type="entry name" value="RNA_pol_sigma70_r4_t2"/>
</dbReference>
<feature type="domain" description="RNA polymerase sigma-70 region 2" evidence="5">
    <location>
        <begin position="15"/>
        <end position="83"/>
    </location>
</feature>